<dbReference type="Pfam" id="PF18780">
    <property type="entry name" value="HNH_repeat"/>
    <property type="match status" value="1"/>
</dbReference>
<keyword evidence="3" id="KW-0378">Hydrolase</keyword>
<dbReference type="InterPro" id="IPR002711">
    <property type="entry name" value="HNH"/>
</dbReference>
<organism evidence="3 4">
    <name type="scientific">Halovenus aranensis</name>
    <dbReference type="NCBI Taxonomy" id="890420"/>
    <lineage>
        <taxon>Archaea</taxon>
        <taxon>Methanobacteriati</taxon>
        <taxon>Methanobacteriota</taxon>
        <taxon>Stenosarchaea group</taxon>
        <taxon>Halobacteria</taxon>
        <taxon>Halobacteriales</taxon>
        <taxon>Haloarculaceae</taxon>
        <taxon>Halovenus</taxon>
    </lineage>
</organism>
<keyword evidence="3" id="KW-0540">Nuclease</keyword>
<sequence>MAEIGDRLGCSDVTICDWLDRHDIDTRDPDPPTMEGEDHPRSVTRDELIEDYQDLADELGKTPSQEEYNDHGEYTWSAIRGHFDGMGELQDAAGLERHRNGRVTLVCEVCGEEYDEKHARKDSSCFCSRECDAAWKVEAYSGHGNPNEHKPIECTCEWCEDTYIVKPYEEGSTRFCSQECMVEWRAREYTGENHPRWKDNDDYYRGPNWARQREKARDRDGHKCQHCGSEDQLQVHHIVPYESFNDYEEANRLSNLITFCVSCHHRMGKPHCTVRFGRVLGIVIGRLTPKNVTEWPLVPRDGRKSPQR</sequence>
<protein>
    <submittedName>
        <fullName evidence="3">HNH endonuclease</fullName>
    </submittedName>
</protein>
<dbReference type="EMBL" id="FNFC01000011">
    <property type="protein sequence ID" value="SDJ91058.1"/>
    <property type="molecule type" value="Genomic_DNA"/>
</dbReference>
<gene>
    <name evidence="3" type="ORF">SAMN05216226_111137</name>
</gene>
<dbReference type="STRING" id="890420.SAMN05216226_111137"/>
<dbReference type="SMART" id="SM00507">
    <property type="entry name" value="HNHc"/>
    <property type="match status" value="1"/>
</dbReference>
<dbReference type="Pfam" id="PF01844">
    <property type="entry name" value="HNH"/>
    <property type="match status" value="1"/>
</dbReference>
<dbReference type="AlphaFoldDB" id="A0A1G8XKC7"/>
<evidence type="ECO:0000256" key="1">
    <source>
        <dbReference type="SAM" id="MobiDB-lite"/>
    </source>
</evidence>
<dbReference type="GO" id="GO:0003676">
    <property type="term" value="F:nucleic acid binding"/>
    <property type="evidence" value="ECO:0007669"/>
    <property type="project" value="InterPro"/>
</dbReference>
<reference evidence="3 4" key="1">
    <citation type="submission" date="2016-10" db="EMBL/GenBank/DDBJ databases">
        <authorList>
            <person name="de Groot N.N."/>
        </authorList>
    </citation>
    <scope>NUCLEOTIDE SEQUENCE [LARGE SCALE GENOMIC DNA]</scope>
    <source>
        <strain evidence="3 4">IBRC-M10015</strain>
    </source>
</reference>
<dbReference type="InterPro" id="IPR041025">
    <property type="entry name" value="HNH_repeat"/>
</dbReference>
<dbReference type="GO" id="GO:0004519">
    <property type="term" value="F:endonuclease activity"/>
    <property type="evidence" value="ECO:0007669"/>
    <property type="project" value="UniProtKB-KW"/>
</dbReference>
<feature type="domain" description="HNH nuclease" evidence="2">
    <location>
        <begin position="211"/>
        <end position="265"/>
    </location>
</feature>
<keyword evidence="3" id="KW-0255">Endonuclease</keyword>
<evidence type="ECO:0000313" key="3">
    <source>
        <dbReference type="EMBL" id="SDJ91058.1"/>
    </source>
</evidence>
<evidence type="ECO:0000259" key="2">
    <source>
        <dbReference type="SMART" id="SM00507"/>
    </source>
</evidence>
<feature type="region of interest" description="Disordered" evidence="1">
    <location>
        <begin position="22"/>
        <end position="43"/>
    </location>
</feature>
<proteinExistence type="predicted"/>
<dbReference type="GO" id="GO:0008270">
    <property type="term" value="F:zinc ion binding"/>
    <property type="evidence" value="ECO:0007669"/>
    <property type="project" value="InterPro"/>
</dbReference>
<dbReference type="CDD" id="cd00085">
    <property type="entry name" value="HNHc"/>
    <property type="match status" value="1"/>
</dbReference>
<evidence type="ECO:0000313" key="4">
    <source>
        <dbReference type="Proteomes" id="UP000198856"/>
    </source>
</evidence>
<name>A0A1G8XKC7_9EURY</name>
<accession>A0A1G8XKC7</accession>
<dbReference type="Proteomes" id="UP000198856">
    <property type="component" value="Unassembled WGS sequence"/>
</dbReference>
<dbReference type="InterPro" id="IPR003615">
    <property type="entry name" value="HNH_nuc"/>
</dbReference>
<keyword evidence="4" id="KW-1185">Reference proteome</keyword>
<dbReference type="Gene3D" id="1.10.30.50">
    <property type="match status" value="1"/>
</dbReference>